<evidence type="ECO:0000313" key="4">
    <source>
        <dbReference type="Proteomes" id="UP000245207"/>
    </source>
</evidence>
<gene>
    <name evidence="3" type="ORF">CTI12_AA406380</name>
</gene>
<keyword evidence="4" id="KW-1185">Reference proteome</keyword>
<dbReference type="EMBL" id="PKPP01006309">
    <property type="protein sequence ID" value="PWA56944.1"/>
    <property type="molecule type" value="Genomic_DNA"/>
</dbReference>
<dbReference type="OrthoDB" id="1045012at2759"/>
<comment type="caution">
    <text evidence="3">The sequence shown here is derived from an EMBL/GenBank/DDBJ whole genome shotgun (WGS) entry which is preliminary data.</text>
</comment>
<dbReference type="InterPro" id="IPR058331">
    <property type="entry name" value="DUF8018"/>
</dbReference>
<dbReference type="Pfam" id="PF26057">
    <property type="entry name" value="DUF8018"/>
    <property type="match status" value="1"/>
</dbReference>
<dbReference type="PANTHER" id="PTHR35289:SF1">
    <property type="entry name" value="ATP SYNTHASE 9 MITOCHONDRIAL-RELATED"/>
    <property type="match status" value="1"/>
</dbReference>
<dbReference type="Proteomes" id="UP000245207">
    <property type="component" value="Unassembled WGS sequence"/>
</dbReference>
<protein>
    <recommendedName>
        <fullName evidence="2">DUF8018 domain-containing protein</fullName>
    </recommendedName>
</protein>
<reference evidence="3 4" key="1">
    <citation type="journal article" date="2018" name="Mol. Plant">
        <title>The genome of Artemisia annua provides insight into the evolution of Asteraceae family and artemisinin biosynthesis.</title>
        <authorList>
            <person name="Shen Q."/>
            <person name="Zhang L."/>
            <person name="Liao Z."/>
            <person name="Wang S."/>
            <person name="Yan T."/>
            <person name="Shi P."/>
            <person name="Liu M."/>
            <person name="Fu X."/>
            <person name="Pan Q."/>
            <person name="Wang Y."/>
            <person name="Lv Z."/>
            <person name="Lu X."/>
            <person name="Zhang F."/>
            <person name="Jiang W."/>
            <person name="Ma Y."/>
            <person name="Chen M."/>
            <person name="Hao X."/>
            <person name="Li L."/>
            <person name="Tang Y."/>
            <person name="Lv G."/>
            <person name="Zhou Y."/>
            <person name="Sun X."/>
            <person name="Brodelius P.E."/>
            <person name="Rose J.K.C."/>
            <person name="Tang K."/>
        </authorList>
    </citation>
    <scope>NUCLEOTIDE SEQUENCE [LARGE SCALE GENOMIC DNA]</scope>
    <source>
        <strain evidence="4">cv. Huhao1</strain>
        <tissue evidence="3">Leaf</tissue>
    </source>
</reference>
<dbReference type="InterPro" id="IPR052694">
    <property type="entry name" value="Mt_uS3-like"/>
</dbReference>
<proteinExistence type="predicted"/>
<dbReference type="AlphaFoldDB" id="A0A2U1M6U6"/>
<evidence type="ECO:0000259" key="2">
    <source>
        <dbReference type="Pfam" id="PF26057"/>
    </source>
</evidence>
<evidence type="ECO:0000256" key="1">
    <source>
        <dbReference type="SAM" id="MobiDB-lite"/>
    </source>
</evidence>
<dbReference type="PANTHER" id="PTHR35289">
    <property type="entry name" value="TRANSMEMBRANE PROTEIN"/>
    <property type="match status" value="1"/>
</dbReference>
<name>A0A2U1M6U6_ARTAN</name>
<feature type="domain" description="DUF8018" evidence="2">
    <location>
        <begin position="1"/>
        <end position="44"/>
    </location>
</feature>
<evidence type="ECO:0000313" key="3">
    <source>
        <dbReference type="EMBL" id="PWA56944.1"/>
    </source>
</evidence>
<feature type="region of interest" description="Disordered" evidence="1">
    <location>
        <begin position="1"/>
        <end position="21"/>
    </location>
</feature>
<organism evidence="3 4">
    <name type="scientific">Artemisia annua</name>
    <name type="common">Sweet wormwood</name>
    <dbReference type="NCBI Taxonomy" id="35608"/>
    <lineage>
        <taxon>Eukaryota</taxon>
        <taxon>Viridiplantae</taxon>
        <taxon>Streptophyta</taxon>
        <taxon>Embryophyta</taxon>
        <taxon>Tracheophyta</taxon>
        <taxon>Spermatophyta</taxon>
        <taxon>Magnoliopsida</taxon>
        <taxon>eudicotyledons</taxon>
        <taxon>Gunneridae</taxon>
        <taxon>Pentapetalae</taxon>
        <taxon>asterids</taxon>
        <taxon>campanulids</taxon>
        <taxon>Asterales</taxon>
        <taxon>Asteraceae</taxon>
        <taxon>Asteroideae</taxon>
        <taxon>Anthemideae</taxon>
        <taxon>Artemisiinae</taxon>
        <taxon>Artemisia</taxon>
    </lineage>
</organism>
<accession>A0A2U1M6U6</accession>
<sequence length="83" mass="8891">MAKLDPTGDWERRGARALDNPGSVIGESSLERLHSLLGDLEQLDGKLALITGPAGGVGECNSKLFAEQYCTHPRLIGQVLCPF</sequence>